<evidence type="ECO:0000313" key="2">
    <source>
        <dbReference type="EMBL" id="KGM49151.1"/>
    </source>
</evidence>
<dbReference type="Gene3D" id="3.90.226.10">
    <property type="entry name" value="2-enoyl-CoA Hydratase, Chain A, domain 1"/>
    <property type="match status" value="1"/>
</dbReference>
<evidence type="ECO:0000313" key="3">
    <source>
        <dbReference type="Proteomes" id="UP000030004"/>
    </source>
</evidence>
<dbReference type="InterPro" id="IPR029045">
    <property type="entry name" value="ClpP/crotonase-like_dom_sf"/>
</dbReference>
<dbReference type="STRING" id="1461694.ATO9_10790"/>
<proteinExistence type="inferred from homology"/>
<dbReference type="InterPro" id="IPR001753">
    <property type="entry name" value="Enoyl-CoA_hydra/iso"/>
</dbReference>
<dbReference type="RefSeq" id="WP_043748230.1">
    <property type="nucleotide sequence ID" value="NZ_AQQX01000003.1"/>
</dbReference>
<dbReference type="OrthoDB" id="9807606at2"/>
<comment type="caution">
    <text evidence="2">The sequence shown here is derived from an EMBL/GenBank/DDBJ whole genome shotgun (WGS) entry which is preliminary data.</text>
</comment>
<dbReference type="Proteomes" id="UP000030004">
    <property type="component" value="Unassembled WGS sequence"/>
</dbReference>
<reference evidence="2 3" key="1">
    <citation type="journal article" date="2015" name="Antonie Van Leeuwenhoek">
        <title>Pseudooceanicola atlanticus gen. nov. sp. nov., isolated from surface seawater of the Atlantic Ocean and reclassification of Oceanicola batsensis, Oceanicola marinus, Oceanicola nitratireducens, Oceanicola nanhaiensis, Oceanicola antarcticus and Oceanicola flagellatus, as Pseudooceanicola batsensis comb. nov., Pseudooceanicola marinus comb. nov., Pseudooceanicola nitratireducens comb. nov., Pseudooceanicola nanhaiensis comb. nov., Pseudooceanicola antarcticus comb. nov., and Pseudooceanicola flagellatus comb. nov.</title>
        <authorList>
            <person name="Lai Q."/>
            <person name="Li G."/>
            <person name="Liu X."/>
            <person name="Du Y."/>
            <person name="Sun F."/>
            <person name="Shao Z."/>
        </authorList>
    </citation>
    <scope>NUCLEOTIDE SEQUENCE [LARGE SCALE GENOMIC DNA]</scope>
    <source>
        <strain evidence="2 3">22II-s11g</strain>
    </source>
</reference>
<dbReference type="GO" id="GO:0003824">
    <property type="term" value="F:catalytic activity"/>
    <property type="evidence" value="ECO:0007669"/>
    <property type="project" value="UniProtKB-ARBA"/>
</dbReference>
<sequence>MSDLPEYETLLLTRDGRRLTITMNSPETLNAFGAAMHREITQALAFAGSDPGSDVIVVTGAGRAFSAGGDIARMQHFVDHPDDFAEEAEGAKRLVFTLLDIEKPIIARINGPAVGLGATIALFCDVTFAADSAKIGDPHVAIGLVAGDGGAVIWPALVGFHRAKEYLMTGDILTAAQAAEIGLINHVVPSADLDDAVDAYCAKLLAGAQQAIRWTKVTMNIELKRIAHALMDPGMAYESLSVRSDDHRDRVAAFVRKGKTGPKP</sequence>
<dbReference type="InterPro" id="IPR014748">
    <property type="entry name" value="Enoyl-CoA_hydra_C"/>
</dbReference>
<evidence type="ECO:0000256" key="1">
    <source>
        <dbReference type="ARBA" id="ARBA00005254"/>
    </source>
</evidence>
<dbReference type="eggNOG" id="COG1024">
    <property type="taxonomic scope" value="Bacteria"/>
</dbReference>
<dbReference type="PANTHER" id="PTHR43459">
    <property type="entry name" value="ENOYL-COA HYDRATASE"/>
    <property type="match status" value="1"/>
</dbReference>
<dbReference type="AlphaFoldDB" id="A0A0A0EDU3"/>
<dbReference type="SUPFAM" id="SSF52096">
    <property type="entry name" value="ClpP/crotonase"/>
    <property type="match status" value="1"/>
</dbReference>
<dbReference type="PANTHER" id="PTHR43459:SF3">
    <property type="entry name" value="ENOYL-COA HYDRATASE ECHA15 (ENOYL HYDRASE) (UNSATURATED ACYL-COA HYDRATASE) (CROTONASE)-RELATED"/>
    <property type="match status" value="1"/>
</dbReference>
<name>A0A0A0EDU3_9RHOB</name>
<accession>A0A0A0EDU3</accession>
<organism evidence="2 3">
    <name type="scientific">Pseudooceanicola atlanticus</name>
    <dbReference type="NCBI Taxonomy" id="1461694"/>
    <lineage>
        <taxon>Bacteria</taxon>
        <taxon>Pseudomonadati</taxon>
        <taxon>Pseudomonadota</taxon>
        <taxon>Alphaproteobacteria</taxon>
        <taxon>Rhodobacterales</taxon>
        <taxon>Paracoccaceae</taxon>
        <taxon>Pseudooceanicola</taxon>
    </lineage>
</organism>
<dbReference type="CDD" id="cd06558">
    <property type="entry name" value="crotonase-like"/>
    <property type="match status" value="1"/>
</dbReference>
<gene>
    <name evidence="2" type="ORF">ATO9_10790</name>
</gene>
<dbReference type="EMBL" id="AQQX01000003">
    <property type="protein sequence ID" value="KGM49151.1"/>
    <property type="molecule type" value="Genomic_DNA"/>
</dbReference>
<protein>
    <submittedName>
        <fullName evidence="2">Enoyl-CoA hydratase</fullName>
    </submittedName>
</protein>
<dbReference type="Pfam" id="PF00378">
    <property type="entry name" value="ECH_1"/>
    <property type="match status" value="1"/>
</dbReference>
<dbReference type="Gene3D" id="1.10.12.10">
    <property type="entry name" value="Lyase 2-enoyl-coa Hydratase, Chain A, domain 2"/>
    <property type="match status" value="1"/>
</dbReference>
<keyword evidence="3" id="KW-1185">Reference proteome</keyword>
<comment type="similarity">
    <text evidence="1">Belongs to the enoyl-CoA hydratase/isomerase family.</text>
</comment>